<dbReference type="Gene3D" id="3.90.550.10">
    <property type="entry name" value="Spore Coat Polysaccharide Biosynthesis Protein SpsA, Chain A"/>
    <property type="match status" value="1"/>
</dbReference>
<dbReference type="PANTHER" id="PTHR43685">
    <property type="entry name" value="GLYCOSYLTRANSFERASE"/>
    <property type="match status" value="1"/>
</dbReference>
<dbReference type="EMBL" id="AP018216">
    <property type="protein sequence ID" value="BAY70103.1"/>
    <property type="molecule type" value="Genomic_DNA"/>
</dbReference>
<dbReference type="InterPro" id="IPR001173">
    <property type="entry name" value="Glyco_trans_2-like"/>
</dbReference>
<proteinExistence type="predicted"/>
<organism evidence="2 3">
    <name type="scientific">Trichormus variabilis NIES-23</name>
    <dbReference type="NCBI Taxonomy" id="1973479"/>
    <lineage>
        <taxon>Bacteria</taxon>
        <taxon>Bacillati</taxon>
        <taxon>Cyanobacteriota</taxon>
        <taxon>Cyanophyceae</taxon>
        <taxon>Nostocales</taxon>
        <taxon>Nostocaceae</taxon>
        <taxon>Trichormus</taxon>
    </lineage>
</organism>
<sequence>MQFIEKIGIVLATYNPNLEYFEKQIQSIKQQSWKNWVCHIVDDCSHSEYQVGIKNIIDNDPRFICHFHSHNLNHYYNFERGLKYCAQDKSITAISLADQDDIWHDDKLKILLKKLRSQKAVLIHSDLELINSYDQTIHPSAWDFEGRKPHKLSHDLLLLRNVVTGCSVLFCTSLLTDVLPFPPQNKISWYHDWWIALVASHRGKIVHIHKPLVWYRIHNANNVGVLKDSGKIHCELLLLCRKKFKINGNSYLVHRDFSKAFYRRFKRELNELGYTNPFDDRKLDFGWHILKLLYKSLLVGYNSEGAALRIGVLKLIFDIQRSYRIILYHCLKTFKSYYKNSQ</sequence>
<accession>A0A1Z4KMH9</accession>
<dbReference type="Proteomes" id="UP000217507">
    <property type="component" value="Chromosome"/>
</dbReference>
<dbReference type="CDD" id="cd04196">
    <property type="entry name" value="GT_2_like_d"/>
    <property type="match status" value="1"/>
</dbReference>
<name>A0A1Z4KMH9_ANAVA</name>
<dbReference type="SUPFAM" id="SSF53448">
    <property type="entry name" value="Nucleotide-diphospho-sugar transferases"/>
    <property type="match status" value="1"/>
</dbReference>
<dbReference type="GO" id="GO:0016740">
    <property type="term" value="F:transferase activity"/>
    <property type="evidence" value="ECO:0007669"/>
    <property type="project" value="UniProtKB-KW"/>
</dbReference>
<evidence type="ECO:0000259" key="1">
    <source>
        <dbReference type="Pfam" id="PF00535"/>
    </source>
</evidence>
<feature type="domain" description="Glycosyltransferase 2-like" evidence="1">
    <location>
        <begin position="9"/>
        <end position="133"/>
    </location>
</feature>
<dbReference type="InterPro" id="IPR029044">
    <property type="entry name" value="Nucleotide-diphossugar_trans"/>
</dbReference>
<dbReference type="PANTHER" id="PTHR43685:SF11">
    <property type="entry name" value="GLYCOSYLTRANSFERASE TAGX-RELATED"/>
    <property type="match status" value="1"/>
</dbReference>
<dbReference type="Pfam" id="PF00535">
    <property type="entry name" value="Glycos_transf_2"/>
    <property type="match status" value="1"/>
</dbReference>
<reference evidence="2 3" key="1">
    <citation type="submission" date="2017-06" db="EMBL/GenBank/DDBJ databases">
        <title>Genome sequencing of cyanobaciteial culture collection at National Institute for Environmental Studies (NIES).</title>
        <authorList>
            <person name="Hirose Y."/>
            <person name="Shimura Y."/>
            <person name="Fujisawa T."/>
            <person name="Nakamura Y."/>
            <person name="Kawachi M."/>
        </authorList>
    </citation>
    <scope>NUCLEOTIDE SEQUENCE [LARGE SCALE GENOMIC DNA]</scope>
    <source>
        <strain evidence="2 3">NIES-23</strain>
    </source>
</reference>
<dbReference type="AlphaFoldDB" id="A0A1Z4KMH9"/>
<keyword evidence="2" id="KW-0808">Transferase</keyword>
<protein>
    <submittedName>
        <fullName evidence="2">Putative glycosyltransferase</fullName>
    </submittedName>
</protein>
<dbReference type="InterPro" id="IPR050834">
    <property type="entry name" value="Glycosyltransf_2"/>
</dbReference>
<evidence type="ECO:0000313" key="3">
    <source>
        <dbReference type="Proteomes" id="UP000217507"/>
    </source>
</evidence>
<evidence type="ECO:0000313" key="2">
    <source>
        <dbReference type="EMBL" id="BAY70103.1"/>
    </source>
</evidence>
<gene>
    <name evidence="2" type="ORF">NIES23_29030</name>
</gene>